<feature type="region of interest" description="Disordered" evidence="1">
    <location>
        <begin position="50"/>
        <end position="70"/>
    </location>
</feature>
<evidence type="ECO:0000256" key="1">
    <source>
        <dbReference type="SAM" id="MobiDB-lite"/>
    </source>
</evidence>
<sequence>MIISSLHESYDTPPDIPAFTGSAPKKLKIDTMSDALTNAAVAFANAFNTSTSGKSSCTSTSSTLSPSKSTELRMKNYEQLRYLQNLYDDGILTESEYTKQKENILLSLRNLC</sequence>
<accession>A0A1X7VTE4</accession>
<evidence type="ECO:0000313" key="2">
    <source>
        <dbReference type="EnsemblMetazoa" id="Aqu2.1.43154_001"/>
    </source>
</evidence>
<evidence type="ECO:0008006" key="3">
    <source>
        <dbReference type="Google" id="ProtNLM"/>
    </source>
</evidence>
<dbReference type="AlphaFoldDB" id="A0A1X7VTE4"/>
<dbReference type="InParanoid" id="A0A1X7VTE4"/>
<dbReference type="EnsemblMetazoa" id="Aqu2.1.43154_001">
    <property type="protein sequence ID" value="Aqu2.1.43154_001"/>
    <property type="gene ID" value="Aqu2.1.43154"/>
</dbReference>
<organism evidence="2">
    <name type="scientific">Amphimedon queenslandica</name>
    <name type="common">Sponge</name>
    <dbReference type="NCBI Taxonomy" id="400682"/>
    <lineage>
        <taxon>Eukaryota</taxon>
        <taxon>Metazoa</taxon>
        <taxon>Porifera</taxon>
        <taxon>Demospongiae</taxon>
        <taxon>Heteroscleromorpha</taxon>
        <taxon>Haplosclerida</taxon>
        <taxon>Niphatidae</taxon>
        <taxon>Amphimedon</taxon>
    </lineage>
</organism>
<feature type="compositionally biased region" description="Low complexity" evidence="1">
    <location>
        <begin position="50"/>
        <end position="69"/>
    </location>
</feature>
<reference evidence="2" key="1">
    <citation type="submission" date="2017-05" db="UniProtKB">
        <authorList>
            <consortium name="EnsemblMetazoa"/>
        </authorList>
    </citation>
    <scope>IDENTIFICATION</scope>
</reference>
<name>A0A1X7VTE4_AMPQE</name>
<protein>
    <recommendedName>
        <fullName evidence="3">SHOCT domain-containing protein</fullName>
    </recommendedName>
</protein>
<proteinExistence type="predicted"/>